<reference evidence="3 4" key="1">
    <citation type="journal article" date="2018" name="Nat. Biotechnol.">
        <title>A standardized bacterial taxonomy based on genome phylogeny substantially revises the tree of life.</title>
        <authorList>
            <person name="Parks D.H."/>
            <person name="Chuvochina M."/>
            <person name="Waite D.W."/>
            <person name="Rinke C."/>
            <person name="Skarshewski A."/>
            <person name="Chaumeil P.A."/>
            <person name="Hugenholtz P."/>
        </authorList>
    </citation>
    <scope>NUCLEOTIDE SEQUENCE [LARGE SCALE GENOMIC DNA]</scope>
    <source>
        <strain evidence="3">UBA9360</strain>
    </source>
</reference>
<comment type="caution">
    <text evidence="3">The sequence shown here is derived from an EMBL/GenBank/DDBJ whole genome shotgun (WGS) entry which is preliminary data.</text>
</comment>
<gene>
    <name evidence="3" type="ORF">DCR58_08620</name>
</gene>
<dbReference type="InterPro" id="IPR036465">
    <property type="entry name" value="vWFA_dom_sf"/>
</dbReference>
<dbReference type="PANTHER" id="PTHR22550:SF18">
    <property type="entry name" value="VWFA DOMAIN-CONTAINING PROTEIN"/>
    <property type="match status" value="1"/>
</dbReference>
<evidence type="ECO:0000256" key="1">
    <source>
        <dbReference type="SAM" id="Phobius"/>
    </source>
</evidence>
<dbReference type="SMART" id="SM00327">
    <property type="entry name" value="VWA"/>
    <property type="match status" value="1"/>
</dbReference>
<dbReference type="InterPro" id="IPR024163">
    <property type="entry name" value="Aerotolerance_reg_N"/>
</dbReference>
<dbReference type="EMBL" id="DMUP01000206">
    <property type="protein sequence ID" value="HAR56830.1"/>
    <property type="molecule type" value="Genomic_DNA"/>
</dbReference>
<dbReference type="PROSITE" id="PS50234">
    <property type="entry name" value="VWFA"/>
    <property type="match status" value="1"/>
</dbReference>
<dbReference type="SUPFAM" id="SSF53300">
    <property type="entry name" value="vWA-like"/>
    <property type="match status" value="1"/>
</dbReference>
<evidence type="ECO:0000313" key="3">
    <source>
        <dbReference type="EMBL" id="HAR56830.1"/>
    </source>
</evidence>
<keyword evidence="1" id="KW-0812">Transmembrane</keyword>
<dbReference type="Pfam" id="PF07584">
    <property type="entry name" value="BatA"/>
    <property type="match status" value="1"/>
</dbReference>
<dbReference type="Gene3D" id="3.40.50.410">
    <property type="entry name" value="von Willebrand factor, type A domain"/>
    <property type="match status" value="1"/>
</dbReference>
<organism evidence="3 4">
    <name type="scientific">Idiomarina baltica</name>
    <dbReference type="NCBI Taxonomy" id="190892"/>
    <lineage>
        <taxon>Bacteria</taxon>
        <taxon>Pseudomonadati</taxon>
        <taxon>Pseudomonadota</taxon>
        <taxon>Gammaproteobacteria</taxon>
        <taxon>Alteromonadales</taxon>
        <taxon>Idiomarinaceae</taxon>
        <taxon>Idiomarina</taxon>
    </lineage>
</organism>
<feature type="domain" description="VWFA" evidence="2">
    <location>
        <begin position="87"/>
        <end position="284"/>
    </location>
</feature>
<dbReference type="Proteomes" id="UP000262878">
    <property type="component" value="Unassembled WGS sequence"/>
</dbReference>
<dbReference type="InterPro" id="IPR050768">
    <property type="entry name" value="UPF0353/GerABKA_families"/>
</dbReference>
<proteinExistence type="predicted"/>
<dbReference type="InterPro" id="IPR002035">
    <property type="entry name" value="VWF_A"/>
</dbReference>
<evidence type="ECO:0000259" key="2">
    <source>
        <dbReference type="PROSITE" id="PS50234"/>
    </source>
</evidence>
<feature type="transmembrane region" description="Helical" evidence="1">
    <location>
        <begin position="300"/>
        <end position="320"/>
    </location>
</feature>
<name>A0A348WQL8_9GAMM</name>
<dbReference type="Pfam" id="PF13519">
    <property type="entry name" value="VWA_2"/>
    <property type="match status" value="1"/>
</dbReference>
<dbReference type="CDD" id="cd01467">
    <property type="entry name" value="vWA_BatA_type"/>
    <property type="match status" value="1"/>
</dbReference>
<keyword evidence="1" id="KW-1133">Transmembrane helix</keyword>
<keyword evidence="1" id="KW-0472">Membrane</keyword>
<dbReference type="STRING" id="314276.OS145_12260"/>
<protein>
    <submittedName>
        <fullName evidence="3">IMP dehydrogenase</fullName>
    </submittedName>
</protein>
<evidence type="ECO:0000313" key="4">
    <source>
        <dbReference type="Proteomes" id="UP000262878"/>
    </source>
</evidence>
<dbReference type="AlphaFoldDB" id="A0A348WQL8"/>
<accession>A0A348WQL8</accession>
<feature type="transmembrane region" description="Helical" evidence="1">
    <location>
        <begin position="52"/>
        <end position="70"/>
    </location>
</feature>
<dbReference type="PANTHER" id="PTHR22550">
    <property type="entry name" value="SPORE GERMINATION PROTEIN"/>
    <property type="match status" value="1"/>
</dbReference>
<sequence length="328" mass="37185">MFEFAWPWLFLLLPLPLFVRYFLPKAQQQASAIRIPNLHGLSDGHRDARARPFMWLLLWLCWLLLVIAVARPQWLGEPLPGRNEGREIMLAVDLSGSMEIADMTLDGRNVDRLEMVKAVLGDFIERRKGDRLGLILFADTAFLQTPITYDRNTVQQMLDESVLGLVGERTAIGDAIALAVKRFKGKQQTNRVLVLLTDGQNTAGNLSPEQALELAKAYDVRIYPIAVGAEEVVVDSVFGRRKVNPSRDLDVPLMQNLADETGGEYFRARSTEELERIYQLLDELEPVQGAEQQLRPRKALFFWPLAGALILLTLLSVMHYRPWRGEHG</sequence>
<dbReference type="InterPro" id="IPR033881">
    <property type="entry name" value="vWA_BatA_type"/>
</dbReference>